<gene>
    <name evidence="1" type="ORF">DAY19_09560</name>
</gene>
<organism evidence="1 2">
    <name type="scientific">Halobacteriovorax vibrionivorans</name>
    <dbReference type="NCBI Taxonomy" id="2152716"/>
    <lineage>
        <taxon>Bacteria</taxon>
        <taxon>Pseudomonadati</taxon>
        <taxon>Bdellovibrionota</taxon>
        <taxon>Bacteriovoracia</taxon>
        <taxon>Bacteriovoracales</taxon>
        <taxon>Halobacteriovoraceae</taxon>
        <taxon>Halobacteriovorax</taxon>
    </lineage>
</organism>
<dbReference type="RefSeq" id="WP_115361814.1">
    <property type="nucleotide sequence ID" value="NZ_QDKL01000002.1"/>
</dbReference>
<dbReference type="Proteomes" id="UP000443582">
    <property type="component" value="Unassembled WGS sequence"/>
</dbReference>
<sequence length="363" mass="42975">MNVSYSLSLEGVEYIPDFIKTPPSTCDKITQFEFNLIYAFTTSELKSDEKPWVEFQAKCQHLFYPDIVIKSYVESRSDKPILEFEEALKMKFDSKKVAHQNFLKSLERKNIHQLLLEIIIASSLNKNEWLTTVIIDLLGRDITNYSVWINENIIPNSRQKYAKYINRTFELVNESSIDEFYKLMFFKKFTHISTGDSRLKLTQLLNQTFGATLEFDITSYKYGVKMTPFWVQELENFNEKKRLVERFFATPAVKELSDYNGLLFEYNLPKVGSGRDKIIDKIASEYKDYNFDQMISLISGLRNPVFKKELVKRDKYFERPIFSIERTYLNKKLREKKSSWLAYQLLYLGQRNEEVIKNLMVDL</sequence>
<reference evidence="2" key="1">
    <citation type="journal article" date="2019" name="Int. J. Syst. Evol. Microbiol.">
        <title>Halobacteriovorax valvorus sp. nov., a novel prokaryotic predator isolated from coastal seawater of China.</title>
        <authorList>
            <person name="Chen M.-X."/>
        </authorList>
    </citation>
    <scope>NUCLEOTIDE SEQUENCE [LARGE SCALE GENOMIC DNA]</scope>
    <source>
        <strain evidence="2">BL9</strain>
    </source>
</reference>
<dbReference type="EMBL" id="QDKL01000002">
    <property type="protein sequence ID" value="RZF21926.1"/>
    <property type="molecule type" value="Genomic_DNA"/>
</dbReference>
<name>A0ABY0IG44_9BACT</name>
<accession>A0ABY0IG44</accession>
<proteinExistence type="predicted"/>
<protein>
    <submittedName>
        <fullName evidence="1">Uncharacterized protein</fullName>
    </submittedName>
</protein>
<comment type="caution">
    <text evidence="1">The sequence shown here is derived from an EMBL/GenBank/DDBJ whole genome shotgun (WGS) entry which is preliminary data.</text>
</comment>
<evidence type="ECO:0000313" key="1">
    <source>
        <dbReference type="EMBL" id="RZF21926.1"/>
    </source>
</evidence>
<evidence type="ECO:0000313" key="2">
    <source>
        <dbReference type="Proteomes" id="UP000443582"/>
    </source>
</evidence>
<keyword evidence="2" id="KW-1185">Reference proteome</keyword>